<protein>
    <submittedName>
        <fullName evidence="2">Uncharacterized protein</fullName>
    </submittedName>
</protein>
<evidence type="ECO:0000256" key="1">
    <source>
        <dbReference type="SAM" id="Coils"/>
    </source>
</evidence>
<dbReference type="KEGG" id="dpp:DICPUDRAFT_83893"/>
<feature type="coiled-coil region" evidence="1">
    <location>
        <begin position="250"/>
        <end position="289"/>
    </location>
</feature>
<evidence type="ECO:0000313" key="3">
    <source>
        <dbReference type="Proteomes" id="UP000001064"/>
    </source>
</evidence>
<name>F1A0Y4_DICPU</name>
<dbReference type="VEuPathDB" id="AmoebaDB:DICPUDRAFT_83893"/>
<dbReference type="InParanoid" id="F1A0Y4"/>
<dbReference type="RefSeq" id="XP_003293332.1">
    <property type="nucleotide sequence ID" value="XM_003293284.1"/>
</dbReference>
<sequence length="441" mass="51523">MDKITKKTLKKFIQDQNLSQNAPYSISSESYKFLNDFGNNYIDTIIKLSIAIGIKRNEDVLGSNERIKVKIGDLLTSLPILFTTGTFLNSLACTVSNEEEKSKTNFPKPWVKSKIKDLGICDKFKFEKGYISSLSSSLTLIIYQIISDSFIPEIICIEFITIRYRLKEEMLDLNLIFNKDFIYKPEENKKKEQFADTKAQICQLFGIKDFLQNRITILNYLIDYYNRNTNGNYSNNNISDNSGILKLKDITVNHQEKKEKEEQHEDHEEEMEENELMLYEENLKKYVNKVNGKVHSNILKRYLYSNQVESKSQKKKKQRVGSIKAYEGNTIISKTVQIESDETDNSEYSSISSDESYIHADFNATTRNEEPGSPDHDSLTYKERLKKYGSGYEEWRGYAVLFYRDLIDTDSGHEIMGGSRWLWENREDFGWSEKDYNYYND</sequence>
<dbReference type="EMBL" id="GL871354">
    <property type="protein sequence ID" value="EGC30149.1"/>
    <property type="molecule type" value="Genomic_DNA"/>
</dbReference>
<dbReference type="AlphaFoldDB" id="F1A0Y4"/>
<dbReference type="GeneID" id="10511097"/>
<proteinExistence type="predicted"/>
<accession>F1A0Y4</accession>
<reference evidence="3" key="1">
    <citation type="journal article" date="2011" name="Genome Biol.">
        <title>Comparative genomics of the social amoebae Dictyostelium discoideum and Dictyostelium purpureum.</title>
        <authorList>
            <consortium name="US DOE Joint Genome Institute (JGI-PGF)"/>
            <person name="Sucgang R."/>
            <person name="Kuo A."/>
            <person name="Tian X."/>
            <person name="Salerno W."/>
            <person name="Parikh A."/>
            <person name="Feasley C.L."/>
            <person name="Dalin E."/>
            <person name="Tu H."/>
            <person name="Huang E."/>
            <person name="Barry K."/>
            <person name="Lindquist E."/>
            <person name="Shapiro H."/>
            <person name="Bruce D."/>
            <person name="Schmutz J."/>
            <person name="Salamov A."/>
            <person name="Fey P."/>
            <person name="Gaudet P."/>
            <person name="Anjard C."/>
            <person name="Babu M.M."/>
            <person name="Basu S."/>
            <person name="Bushmanova Y."/>
            <person name="van der Wel H."/>
            <person name="Katoh-Kurasawa M."/>
            <person name="Dinh C."/>
            <person name="Coutinho P.M."/>
            <person name="Saito T."/>
            <person name="Elias M."/>
            <person name="Schaap P."/>
            <person name="Kay R.R."/>
            <person name="Henrissat B."/>
            <person name="Eichinger L."/>
            <person name="Rivero F."/>
            <person name="Putnam N.H."/>
            <person name="West C.M."/>
            <person name="Loomis W.F."/>
            <person name="Chisholm R.L."/>
            <person name="Shaulsky G."/>
            <person name="Strassmann J.E."/>
            <person name="Queller D.C."/>
            <person name="Kuspa A."/>
            <person name="Grigoriev I.V."/>
        </authorList>
    </citation>
    <scope>NUCLEOTIDE SEQUENCE [LARGE SCALE GENOMIC DNA]</scope>
    <source>
        <strain evidence="3">QSDP1</strain>
    </source>
</reference>
<keyword evidence="1" id="KW-0175">Coiled coil</keyword>
<organism evidence="2 3">
    <name type="scientific">Dictyostelium purpureum</name>
    <name type="common">Slime mold</name>
    <dbReference type="NCBI Taxonomy" id="5786"/>
    <lineage>
        <taxon>Eukaryota</taxon>
        <taxon>Amoebozoa</taxon>
        <taxon>Evosea</taxon>
        <taxon>Eumycetozoa</taxon>
        <taxon>Dictyostelia</taxon>
        <taxon>Dictyosteliales</taxon>
        <taxon>Dictyosteliaceae</taxon>
        <taxon>Dictyostelium</taxon>
    </lineage>
</organism>
<dbReference type="Proteomes" id="UP000001064">
    <property type="component" value="Unassembled WGS sequence"/>
</dbReference>
<evidence type="ECO:0000313" key="2">
    <source>
        <dbReference type="EMBL" id="EGC30149.1"/>
    </source>
</evidence>
<gene>
    <name evidence="2" type="ORF">DICPUDRAFT_83893</name>
</gene>
<keyword evidence="3" id="KW-1185">Reference proteome</keyword>